<dbReference type="RefSeq" id="WP_151052295.1">
    <property type="nucleotide sequence ID" value="NZ_CP031700.1"/>
</dbReference>
<dbReference type="AlphaFoldDB" id="A0A5J6PVN3"/>
<accession>A0A5J6PVN3</accession>
<sequence length="233" mass="26384">MRPLIFILALSCLPAAVSAADQEEKRLINLVEPFELGKPEQRIRKIVYQVAEQSNTQDNVRIYRQTDKFSGLGWFSSAPGILKRKNSASTDRPDTQSLILLNHWDLQWKMNEAGFAIRDIQIVPPPPQWSLHGTTFESAATLADDNGMLNVQEKCTLSAAENAQAIHTKLKGNAQRANCTLTMNNPAGTVSFTQNFEGYYLNDYQMFIPRILVQTNHQTNKTDRLDYQIESIR</sequence>
<gene>
    <name evidence="2" type="ORF">D0T92_09505</name>
</gene>
<protein>
    <submittedName>
        <fullName evidence="2">Uncharacterized protein</fullName>
    </submittedName>
</protein>
<dbReference type="OrthoDB" id="8601775at2"/>
<proteinExistence type="predicted"/>
<reference evidence="2 3" key="1">
    <citation type="submission" date="2018-08" db="EMBL/GenBank/DDBJ databases">
        <title>Neisseria zalophi ATCC BAA-2455 complete genome.</title>
        <authorList>
            <person name="Veseli I.A."/>
            <person name="Buttler R."/>
            <person name="Mascarenhas dos Santos A.C."/>
            <person name="Pombert J.-F."/>
        </authorList>
    </citation>
    <scope>NUCLEOTIDE SEQUENCE [LARGE SCALE GENOMIC DNA]</scope>
    <source>
        <strain evidence="2 3">ATCC BAA-2455</strain>
    </source>
</reference>
<feature type="signal peptide" evidence="1">
    <location>
        <begin position="1"/>
        <end position="19"/>
    </location>
</feature>
<keyword evidence="1" id="KW-0732">Signal</keyword>
<dbReference type="EMBL" id="CP031700">
    <property type="protein sequence ID" value="QEY26741.1"/>
    <property type="molecule type" value="Genomic_DNA"/>
</dbReference>
<dbReference type="KEGG" id="nzl:D0T92_09505"/>
<evidence type="ECO:0000313" key="3">
    <source>
        <dbReference type="Proteomes" id="UP000325713"/>
    </source>
</evidence>
<keyword evidence="3" id="KW-1185">Reference proteome</keyword>
<evidence type="ECO:0000256" key="1">
    <source>
        <dbReference type="SAM" id="SignalP"/>
    </source>
</evidence>
<organism evidence="2 3">
    <name type="scientific">Neisseria zalophi</name>
    <dbReference type="NCBI Taxonomy" id="640030"/>
    <lineage>
        <taxon>Bacteria</taxon>
        <taxon>Pseudomonadati</taxon>
        <taxon>Pseudomonadota</taxon>
        <taxon>Betaproteobacteria</taxon>
        <taxon>Neisseriales</taxon>
        <taxon>Neisseriaceae</taxon>
        <taxon>Neisseria</taxon>
    </lineage>
</organism>
<evidence type="ECO:0000313" key="2">
    <source>
        <dbReference type="EMBL" id="QEY26741.1"/>
    </source>
</evidence>
<dbReference type="Proteomes" id="UP000325713">
    <property type="component" value="Chromosome"/>
</dbReference>
<name>A0A5J6PVN3_9NEIS</name>
<feature type="chain" id="PRO_5023824507" evidence="1">
    <location>
        <begin position="20"/>
        <end position="233"/>
    </location>
</feature>